<sequence length="101" mass="11770">MSVQMNIERQPVIQRGNLTIDPQCYTVTLAGEEIDLYPKEFDVLHLLMQYPGWVLSSEQIYKAVWQEDTIGCERVVYNVICQLRNPDMIQTVIGRGYKFVE</sequence>
<reference evidence="4" key="1">
    <citation type="submission" date="2009-07" db="EMBL/GenBank/DDBJ databases">
        <authorList>
            <person name="Weinstock G."/>
            <person name="Sodergren E."/>
            <person name="Clifton S."/>
            <person name="Fulton L."/>
            <person name="Fulton B."/>
            <person name="Courtney L."/>
            <person name="Fronick C."/>
            <person name="Harrison M."/>
            <person name="Strong C."/>
            <person name="Farmer C."/>
            <person name="Delahaunty K."/>
            <person name="Markovic C."/>
            <person name="Hall O."/>
            <person name="Minx P."/>
            <person name="Tomlinson C."/>
            <person name="Mitreva M."/>
            <person name="Nelson J."/>
            <person name="Hou S."/>
            <person name="Wollam A."/>
            <person name="Pepin K.H."/>
            <person name="Johnson M."/>
            <person name="Bhonagiri V."/>
            <person name="Nash W.E."/>
            <person name="Warren W."/>
            <person name="Chinwalla A."/>
            <person name="Mardis E.R."/>
            <person name="Wilson R.K."/>
        </authorList>
    </citation>
    <scope>NUCLEOTIDE SEQUENCE [LARGE SCALE GENOMIC DNA]</scope>
    <source>
        <strain evidence="4">DSM 14469</strain>
    </source>
</reference>
<evidence type="ECO:0000313" key="4">
    <source>
        <dbReference type="EMBL" id="EET60467.1"/>
    </source>
</evidence>
<dbReference type="Pfam" id="PF00486">
    <property type="entry name" value="Trans_reg_C"/>
    <property type="match status" value="1"/>
</dbReference>
<name>C6LGA3_9FIRM</name>
<dbReference type="Proteomes" id="UP000005561">
    <property type="component" value="Unassembled WGS sequence"/>
</dbReference>
<dbReference type="InterPro" id="IPR001867">
    <property type="entry name" value="OmpR/PhoB-type_DNA-bd"/>
</dbReference>
<dbReference type="GO" id="GO:0003677">
    <property type="term" value="F:DNA binding"/>
    <property type="evidence" value="ECO:0007669"/>
    <property type="project" value="UniProtKB-UniRule"/>
</dbReference>
<dbReference type="SMART" id="SM00862">
    <property type="entry name" value="Trans_reg_C"/>
    <property type="match status" value="1"/>
</dbReference>
<dbReference type="OrthoDB" id="9787103at2"/>
<dbReference type="GO" id="GO:0006355">
    <property type="term" value="P:regulation of DNA-templated transcription"/>
    <property type="evidence" value="ECO:0007669"/>
    <property type="project" value="InterPro"/>
</dbReference>
<evidence type="ECO:0000256" key="1">
    <source>
        <dbReference type="ARBA" id="ARBA00023125"/>
    </source>
</evidence>
<proteinExistence type="predicted"/>
<organism evidence="4 5">
    <name type="scientific">Marvinbryantia formatexigens DSM 14469</name>
    <dbReference type="NCBI Taxonomy" id="478749"/>
    <lineage>
        <taxon>Bacteria</taxon>
        <taxon>Bacillati</taxon>
        <taxon>Bacillota</taxon>
        <taxon>Clostridia</taxon>
        <taxon>Lachnospirales</taxon>
        <taxon>Lachnospiraceae</taxon>
        <taxon>Marvinbryantia</taxon>
    </lineage>
</organism>
<gene>
    <name evidence="4" type="ORF">BRYFOR_07663</name>
</gene>
<keyword evidence="1 2" id="KW-0238">DNA-binding</keyword>
<evidence type="ECO:0000259" key="3">
    <source>
        <dbReference type="PROSITE" id="PS51755"/>
    </source>
</evidence>
<dbReference type="InterPro" id="IPR016032">
    <property type="entry name" value="Sig_transdc_resp-reg_C-effctor"/>
</dbReference>
<protein>
    <submittedName>
        <fullName evidence="4">Transcriptional regulatory protein, C-terminal domain protein</fullName>
    </submittedName>
</protein>
<keyword evidence="5" id="KW-1185">Reference proteome</keyword>
<dbReference type="CDD" id="cd00383">
    <property type="entry name" value="trans_reg_C"/>
    <property type="match status" value="1"/>
</dbReference>
<dbReference type="GO" id="GO:0000160">
    <property type="term" value="P:phosphorelay signal transduction system"/>
    <property type="evidence" value="ECO:0007669"/>
    <property type="project" value="InterPro"/>
</dbReference>
<dbReference type="eggNOG" id="COG0745">
    <property type="taxonomic scope" value="Bacteria"/>
</dbReference>
<evidence type="ECO:0000256" key="2">
    <source>
        <dbReference type="PROSITE-ProRule" id="PRU01091"/>
    </source>
</evidence>
<accession>C6LGA3</accession>
<dbReference type="PROSITE" id="PS51755">
    <property type="entry name" value="OMPR_PHOB"/>
    <property type="match status" value="1"/>
</dbReference>
<dbReference type="Gene3D" id="1.10.10.10">
    <property type="entry name" value="Winged helix-like DNA-binding domain superfamily/Winged helix DNA-binding domain"/>
    <property type="match status" value="1"/>
</dbReference>
<dbReference type="RefSeq" id="WP_006862448.1">
    <property type="nucleotide sequence ID" value="NZ_ACCL02000011.1"/>
</dbReference>
<dbReference type="EMBL" id="ACCL02000011">
    <property type="protein sequence ID" value="EET60467.1"/>
    <property type="molecule type" value="Genomic_DNA"/>
</dbReference>
<feature type="domain" description="OmpR/PhoB-type" evidence="3">
    <location>
        <begin position="10"/>
        <end position="101"/>
    </location>
</feature>
<dbReference type="SUPFAM" id="SSF46894">
    <property type="entry name" value="C-terminal effector domain of the bipartite response regulators"/>
    <property type="match status" value="1"/>
</dbReference>
<evidence type="ECO:0000313" key="5">
    <source>
        <dbReference type="Proteomes" id="UP000005561"/>
    </source>
</evidence>
<feature type="DNA-binding region" description="OmpR/PhoB-type" evidence="2">
    <location>
        <begin position="10"/>
        <end position="101"/>
    </location>
</feature>
<dbReference type="STRING" id="168384.SAMN05660368_03790"/>
<dbReference type="InterPro" id="IPR036388">
    <property type="entry name" value="WH-like_DNA-bd_sf"/>
</dbReference>
<comment type="caution">
    <text evidence="4">The sequence shown here is derived from an EMBL/GenBank/DDBJ whole genome shotgun (WGS) entry which is preliminary data.</text>
</comment>
<dbReference type="AlphaFoldDB" id="C6LGA3"/>